<feature type="transmembrane region" description="Helical" evidence="2">
    <location>
        <begin position="373"/>
        <end position="391"/>
    </location>
</feature>
<evidence type="ECO:0000256" key="1">
    <source>
        <dbReference type="SAM" id="MobiDB-lite"/>
    </source>
</evidence>
<gene>
    <name evidence="3" type="ORF">HGP31_11440</name>
</gene>
<evidence type="ECO:0000256" key="2">
    <source>
        <dbReference type="SAM" id="Phobius"/>
    </source>
</evidence>
<keyword evidence="2" id="KW-0472">Membrane</keyword>
<feature type="transmembrane region" description="Helical" evidence="2">
    <location>
        <begin position="337"/>
        <end position="361"/>
    </location>
</feature>
<reference evidence="3 4" key="1">
    <citation type="submission" date="2020-04" db="EMBL/GenBank/DDBJ databases">
        <authorList>
            <person name="Yao Y."/>
            <person name="He Z."/>
        </authorList>
    </citation>
    <scope>NUCLEOTIDE SEQUENCE [LARGE SCALE GENOMIC DNA]</scope>
    <source>
        <strain evidence="3 4">CY-1</strain>
    </source>
</reference>
<dbReference type="GeneID" id="72194196"/>
<organism evidence="3 4">
    <name type="scientific">Pseudomonas umsongensis</name>
    <dbReference type="NCBI Taxonomy" id="198618"/>
    <lineage>
        <taxon>Bacteria</taxon>
        <taxon>Pseudomonadati</taxon>
        <taxon>Pseudomonadota</taxon>
        <taxon>Gammaproteobacteria</taxon>
        <taxon>Pseudomonadales</taxon>
        <taxon>Pseudomonadaceae</taxon>
        <taxon>Pseudomonas</taxon>
    </lineage>
</organism>
<protein>
    <submittedName>
        <fullName evidence="3">Uncharacterized protein</fullName>
    </submittedName>
</protein>
<dbReference type="RefSeq" id="WP_168757722.1">
    <property type="nucleotide sequence ID" value="NZ_CP051487.1"/>
</dbReference>
<name>A0AAE7DDK7_9PSED</name>
<evidence type="ECO:0000313" key="4">
    <source>
        <dbReference type="Proteomes" id="UP000501367"/>
    </source>
</evidence>
<dbReference type="Proteomes" id="UP000501367">
    <property type="component" value="Chromosome"/>
</dbReference>
<evidence type="ECO:0000313" key="3">
    <source>
        <dbReference type="EMBL" id="QJC78897.1"/>
    </source>
</evidence>
<dbReference type="AlphaFoldDB" id="A0AAE7DDK7"/>
<keyword evidence="2" id="KW-1133">Transmembrane helix</keyword>
<accession>A0AAE7DDK7</accession>
<dbReference type="EMBL" id="CP051487">
    <property type="protein sequence ID" value="QJC78897.1"/>
    <property type="molecule type" value="Genomic_DNA"/>
</dbReference>
<feature type="region of interest" description="Disordered" evidence="1">
    <location>
        <begin position="670"/>
        <end position="695"/>
    </location>
</feature>
<dbReference type="KEGG" id="pum:HGP31_11440"/>
<sequence length="695" mass="72686">MANKGYSLDVVIKAVDKLTAPLRGMFSKVKQASAGVTGALDRTGLPVFANSLKGVGGAIGGIGTAVSSSAKKILGLGATLGITGAALNLFFQGFADATGAIGDTAERTGISRERFQELSFAAKLTGSSAETLGGALQKMQINVGKATAGSKDLKEMFKGLGINIKDSSGKLKSTDALFDTFVNRISKIKDPSLQAEAAVKIFGKSATELLPLIRGGGAGIKDMADEARRLGIVISDSAVREGETFGDTLDTLHTALSGVGNSIGSSLVPQLNILGSKLIDNIVKYRPQIEAFATSFAENLPGNIEKVTGFINDLYDGIQPVIKVIGELSDTFGGANIVLAVLGAYIGGGLLVSLVSLVGAIKTVGVALLTTPVGWFLLAVLAIGAAAYVIYKNWDGLVAFFTEKWAGVKAAFSDGIINGIVKLWLEYNPVTLMMEAFNGLVQYLTSWDLSAIIGTKFSAIVKVWNEYNPVALIQVAFNGLVQYLTSWDLSAIIGAKFNAIVKVWNEYNPVTLMQEAFNGLVQFLSAWDLSAILGTKFSAIVNVWLEHNPVKLMMESFGGLIKYLTGWDLGAILGSKISDAVAALKNGLPDWAKKLLGIDGASMGDVTGADPGTSSVAAALATDPNAALGPRRSVTELGQRAAQVGQTAAQAVEQPAQKVLVQVDMNNLPPGTKVKTEGSQGATFDTDLGYSMMAP</sequence>
<proteinExistence type="predicted"/>
<keyword evidence="2" id="KW-0812">Transmembrane</keyword>